<dbReference type="GO" id="GO:0003677">
    <property type="term" value="F:DNA binding"/>
    <property type="evidence" value="ECO:0007669"/>
    <property type="project" value="UniProtKB-KW"/>
</dbReference>
<accession>A0AAW7Z357</accession>
<dbReference type="Pfam" id="PF22106">
    <property type="entry name" value="NGO1945_C"/>
    <property type="match status" value="1"/>
</dbReference>
<name>A0AAW7Z357_9ALTE</name>
<dbReference type="Proteomes" id="UP000056750">
    <property type="component" value="Chromosome"/>
</dbReference>
<keyword evidence="4" id="KW-0238">DNA-binding</keyword>
<feature type="domain" description="NGO1945-like C-terminal" evidence="2">
    <location>
        <begin position="144"/>
        <end position="240"/>
    </location>
</feature>
<protein>
    <submittedName>
        <fullName evidence="3">Clp protease ClpB</fullName>
    </submittedName>
    <submittedName>
        <fullName evidence="4">DNA-binding domain-containing protein</fullName>
    </submittedName>
</protein>
<dbReference type="Gene3D" id="3.90.930.50">
    <property type="match status" value="1"/>
</dbReference>
<keyword evidence="3" id="KW-0645">Protease</keyword>
<sequence>MSENFKSVQQEFVNAIKNPDSFETNDADIKRRMDIYQSLFFNNISGFISTGFPVLKSLVSEENWNVLVRAFFIHHESRSPYFSDISKEFVEYLSTSPELPFQLPAFAAELAHYEWLELDISIRKTSHDVLYFNAGEQVTMVSVSPLATLASYTYPVHLIGVDHIPEAPAPEQQFYVVYRNEEQRVEFVHLNPLTAVLLHTIEQHEQGIDIDALGEQLCKQLDHLPEHTVLQGMQQIVSDMLQKGILLPN</sequence>
<dbReference type="GO" id="GO:0006508">
    <property type="term" value="P:proteolysis"/>
    <property type="evidence" value="ECO:0007669"/>
    <property type="project" value="UniProtKB-KW"/>
</dbReference>
<dbReference type="Gene3D" id="1.10.150.690">
    <property type="entry name" value="DUF2063"/>
    <property type="match status" value="1"/>
</dbReference>
<evidence type="ECO:0000313" key="4">
    <source>
        <dbReference type="EMBL" id="MDO6577391.1"/>
    </source>
</evidence>
<evidence type="ECO:0000313" key="5">
    <source>
        <dbReference type="Proteomes" id="UP000056750"/>
    </source>
</evidence>
<reference evidence="3 5" key="1">
    <citation type="submission" date="2015-12" db="EMBL/GenBank/DDBJ databases">
        <title>Intraspecies pangenome expansion in the marine bacterium Alteromonas.</title>
        <authorList>
            <person name="Lopez-Perez M."/>
            <person name="Rodriguez-Valera F."/>
        </authorList>
    </citation>
    <scope>NUCLEOTIDE SEQUENCE [LARGE SCALE GENOMIC DNA]</scope>
    <source>
        <strain evidence="3 5">LMG 21861</strain>
    </source>
</reference>
<feature type="domain" description="Putative DNA-binding" evidence="1">
    <location>
        <begin position="8"/>
        <end position="93"/>
    </location>
</feature>
<keyword evidence="5" id="KW-1185">Reference proteome</keyword>
<keyword evidence="3" id="KW-0378">Hydrolase</keyword>
<reference evidence="4" key="2">
    <citation type="submission" date="2023-07" db="EMBL/GenBank/DDBJ databases">
        <title>Genome content predicts the carbon catabolic preferences of heterotrophic bacteria.</title>
        <authorList>
            <person name="Gralka M."/>
        </authorList>
    </citation>
    <scope>NUCLEOTIDE SEQUENCE</scope>
    <source>
        <strain evidence="4">F2M12</strain>
    </source>
</reference>
<dbReference type="InterPro" id="IPR054098">
    <property type="entry name" value="NGO1945-like_C"/>
</dbReference>
<dbReference type="InterPro" id="IPR044922">
    <property type="entry name" value="DUF2063_N_sf"/>
</dbReference>
<evidence type="ECO:0000259" key="1">
    <source>
        <dbReference type="Pfam" id="PF09836"/>
    </source>
</evidence>
<dbReference type="KEGG" id="asq:AVL57_14030"/>
<dbReference type="AlphaFoldDB" id="A0AAW7Z357"/>
<dbReference type="EMBL" id="CP013926">
    <property type="protein sequence ID" value="AMJ74986.1"/>
    <property type="molecule type" value="Genomic_DNA"/>
</dbReference>
<evidence type="ECO:0000259" key="2">
    <source>
        <dbReference type="Pfam" id="PF22106"/>
    </source>
</evidence>
<evidence type="ECO:0000313" key="6">
    <source>
        <dbReference type="Proteomes" id="UP001170717"/>
    </source>
</evidence>
<dbReference type="GO" id="GO:0008233">
    <property type="term" value="F:peptidase activity"/>
    <property type="evidence" value="ECO:0007669"/>
    <property type="project" value="UniProtKB-KW"/>
</dbReference>
<dbReference type="InterPro" id="IPR018640">
    <property type="entry name" value="DUF2063"/>
</dbReference>
<dbReference type="Pfam" id="PF09836">
    <property type="entry name" value="DUF2063"/>
    <property type="match status" value="1"/>
</dbReference>
<dbReference type="Proteomes" id="UP001170717">
    <property type="component" value="Unassembled WGS sequence"/>
</dbReference>
<evidence type="ECO:0000313" key="3">
    <source>
        <dbReference type="EMBL" id="AMJ74986.1"/>
    </source>
</evidence>
<proteinExistence type="predicted"/>
<dbReference type="RefSeq" id="WP_057790767.1">
    <property type="nucleotide sequence ID" value="NZ_CANLMS010000007.1"/>
</dbReference>
<organism evidence="4 6">
    <name type="scientific">Alteromonas stellipolaris</name>
    <dbReference type="NCBI Taxonomy" id="233316"/>
    <lineage>
        <taxon>Bacteria</taxon>
        <taxon>Pseudomonadati</taxon>
        <taxon>Pseudomonadota</taxon>
        <taxon>Gammaproteobacteria</taxon>
        <taxon>Alteromonadales</taxon>
        <taxon>Alteromonadaceae</taxon>
        <taxon>Alteromonas/Salinimonas group</taxon>
        <taxon>Alteromonas</taxon>
    </lineage>
</organism>
<dbReference type="EMBL" id="JAUOQI010000004">
    <property type="protein sequence ID" value="MDO6577391.1"/>
    <property type="molecule type" value="Genomic_DNA"/>
</dbReference>
<gene>
    <name evidence="3" type="ORF">AVL57_14030</name>
    <name evidence="4" type="ORF">Q4527_08295</name>
</gene>